<keyword evidence="6" id="KW-0378">Hydrolase</keyword>
<accession>A0ABR0WFZ2</accession>
<name>A0ABR0WFZ2_REHGL</name>
<proteinExistence type="inferred from homology"/>
<evidence type="ECO:0000256" key="2">
    <source>
        <dbReference type="ARBA" id="ARBA00004123"/>
    </source>
</evidence>
<keyword evidence="11" id="KW-1185">Reference proteome</keyword>
<dbReference type="Pfam" id="PF13359">
    <property type="entry name" value="DDE_Tnp_4"/>
    <property type="match status" value="1"/>
</dbReference>
<dbReference type="EMBL" id="JABTTQ020000011">
    <property type="protein sequence ID" value="KAK6146458.1"/>
    <property type="molecule type" value="Genomic_DNA"/>
</dbReference>
<dbReference type="Proteomes" id="UP001318860">
    <property type="component" value="Unassembled WGS sequence"/>
</dbReference>
<evidence type="ECO:0008006" key="12">
    <source>
        <dbReference type="Google" id="ProtNLM"/>
    </source>
</evidence>
<feature type="domain" description="DUF8040" evidence="9">
    <location>
        <begin position="1"/>
        <end position="70"/>
    </location>
</feature>
<reference evidence="10 11" key="1">
    <citation type="journal article" date="2021" name="Comput. Struct. Biotechnol. J.">
        <title>De novo genome assembly of the potent medicinal plant Rehmannia glutinosa using nanopore technology.</title>
        <authorList>
            <person name="Ma L."/>
            <person name="Dong C."/>
            <person name="Song C."/>
            <person name="Wang X."/>
            <person name="Zheng X."/>
            <person name="Niu Y."/>
            <person name="Chen S."/>
            <person name="Feng W."/>
        </authorList>
    </citation>
    <scope>NUCLEOTIDE SEQUENCE [LARGE SCALE GENOMIC DNA]</scope>
    <source>
        <strain evidence="10">DH-2019</strain>
    </source>
</reference>
<evidence type="ECO:0000256" key="4">
    <source>
        <dbReference type="ARBA" id="ARBA00022722"/>
    </source>
</evidence>
<evidence type="ECO:0000313" key="11">
    <source>
        <dbReference type="Proteomes" id="UP001318860"/>
    </source>
</evidence>
<evidence type="ECO:0000256" key="3">
    <source>
        <dbReference type="ARBA" id="ARBA00006958"/>
    </source>
</evidence>
<dbReference type="PANTHER" id="PTHR22930:SF281">
    <property type="entry name" value="NUCLEASE"/>
    <property type="match status" value="1"/>
</dbReference>
<evidence type="ECO:0000313" key="10">
    <source>
        <dbReference type="EMBL" id="KAK6146458.1"/>
    </source>
</evidence>
<evidence type="ECO:0000256" key="6">
    <source>
        <dbReference type="ARBA" id="ARBA00022801"/>
    </source>
</evidence>
<gene>
    <name evidence="10" type="ORF">DH2020_020327</name>
</gene>
<sequence length="328" mass="38147">MDRNTFSRLCFLFEHVGGLARTRHVQISEQVAIFLSVLAHHMKNRIVKFVFKRSGLTISKHFNRVLHALLRLHNILLVNLDPVDDNSDNERWKWFKGYLEALDGTYIDVRVPLSDKTRYRNRKGNISINVLNVCDQNLLFTYILSGWDGSAADSRVLRDAVCRPNGLKVPIGEYYLCDCGYTNGPGFLAPYRGVRYHLDEWGQGRSAPQNHRELFNLRHSKARNVIEKDFGLLDGRWAILRSNAFYPVKTQNRIIMACYLLHDFIRTTMSRDPLEDDIPDLFTNPRAGQNDDNDNDYVDQVEPSHSWTNWRDKLAISMYNDWRGSRRG</sequence>
<comment type="similarity">
    <text evidence="3">Belongs to the HARBI1 family.</text>
</comment>
<evidence type="ECO:0000259" key="9">
    <source>
        <dbReference type="Pfam" id="PF26138"/>
    </source>
</evidence>
<keyword evidence="5" id="KW-0479">Metal-binding</keyword>
<dbReference type="InterPro" id="IPR058353">
    <property type="entry name" value="DUF8040"/>
</dbReference>
<evidence type="ECO:0000256" key="1">
    <source>
        <dbReference type="ARBA" id="ARBA00001968"/>
    </source>
</evidence>
<dbReference type="InterPro" id="IPR045249">
    <property type="entry name" value="HARBI1-like"/>
</dbReference>
<dbReference type="PANTHER" id="PTHR22930">
    <property type="match status" value="1"/>
</dbReference>
<dbReference type="Pfam" id="PF26138">
    <property type="entry name" value="DUF8040"/>
    <property type="match status" value="1"/>
</dbReference>
<comment type="caution">
    <text evidence="10">The sequence shown here is derived from an EMBL/GenBank/DDBJ whole genome shotgun (WGS) entry which is preliminary data.</text>
</comment>
<feature type="domain" description="DDE Tnp4" evidence="8">
    <location>
        <begin position="102"/>
        <end position="262"/>
    </location>
</feature>
<keyword evidence="7" id="KW-0539">Nucleus</keyword>
<dbReference type="InterPro" id="IPR027806">
    <property type="entry name" value="HARBI1_dom"/>
</dbReference>
<keyword evidence="4" id="KW-0540">Nuclease</keyword>
<evidence type="ECO:0000256" key="5">
    <source>
        <dbReference type="ARBA" id="ARBA00022723"/>
    </source>
</evidence>
<organism evidence="10 11">
    <name type="scientific">Rehmannia glutinosa</name>
    <name type="common">Chinese foxglove</name>
    <dbReference type="NCBI Taxonomy" id="99300"/>
    <lineage>
        <taxon>Eukaryota</taxon>
        <taxon>Viridiplantae</taxon>
        <taxon>Streptophyta</taxon>
        <taxon>Embryophyta</taxon>
        <taxon>Tracheophyta</taxon>
        <taxon>Spermatophyta</taxon>
        <taxon>Magnoliopsida</taxon>
        <taxon>eudicotyledons</taxon>
        <taxon>Gunneridae</taxon>
        <taxon>Pentapetalae</taxon>
        <taxon>asterids</taxon>
        <taxon>lamiids</taxon>
        <taxon>Lamiales</taxon>
        <taxon>Orobanchaceae</taxon>
        <taxon>Rehmannieae</taxon>
        <taxon>Rehmannia</taxon>
    </lineage>
</organism>
<evidence type="ECO:0000259" key="8">
    <source>
        <dbReference type="Pfam" id="PF13359"/>
    </source>
</evidence>
<evidence type="ECO:0000256" key="7">
    <source>
        <dbReference type="ARBA" id="ARBA00023242"/>
    </source>
</evidence>
<comment type="cofactor">
    <cofactor evidence="1">
        <name>a divalent metal cation</name>
        <dbReference type="ChEBI" id="CHEBI:60240"/>
    </cofactor>
</comment>
<protein>
    <recommendedName>
        <fullName evidence="12">DDE Tnp4 domain-containing protein</fullName>
    </recommendedName>
</protein>
<comment type="subcellular location">
    <subcellularLocation>
        <location evidence="2">Nucleus</location>
    </subcellularLocation>
</comment>